<dbReference type="Proteomes" id="UP000269015">
    <property type="component" value="Chromosome"/>
</dbReference>
<dbReference type="KEGG" id="cio:CEQ15_18050"/>
<dbReference type="InterPro" id="IPR011473">
    <property type="entry name" value="DUF1579"/>
</dbReference>
<dbReference type="PROSITE" id="PS51257">
    <property type="entry name" value="PROKAR_LIPOPROTEIN"/>
    <property type="match status" value="1"/>
</dbReference>
<dbReference type="GeneID" id="56899870"/>
<proteinExistence type="predicted"/>
<accession>A0A4U8VQC2</accession>
<dbReference type="OrthoDB" id="277821at2"/>
<protein>
    <submittedName>
        <fullName evidence="1">DUF1579 domain-containing protein</fullName>
    </submittedName>
</protein>
<dbReference type="EMBL" id="CP033930">
    <property type="protein sequence ID" value="AZB18962.1"/>
    <property type="molecule type" value="Genomic_DNA"/>
</dbReference>
<evidence type="ECO:0000313" key="2">
    <source>
        <dbReference type="Proteomes" id="UP000269015"/>
    </source>
</evidence>
<dbReference type="Pfam" id="PF07617">
    <property type="entry name" value="DUF1579"/>
    <property type="match status" value="1"/>
</dbReference>
<dbReference type="RefSeq" id="WP_027372166.1">
    <property type="nucleotide sequence ID" value="NZ_CP022058.2"/>
</dbReference>
<dbReference type="AlphaFoldDB" id="A0A4U8VQC2"/>
<sequence length="210" mass="23568">MKNLLAVFSLLCVFTACEKATNKTADSHEKAALEPVWNAVDSATAAKTWMEFRSPGEMHKVLEKFKGNWTANVSTWVVDNGQPVISKAECTNTMILGGRYLVTDYKGSVMGMPFDAVKTMGYDKAKKKFVSSLIDNMGTGFMQTEGEWDENTKSINFKGKIPDPTQPGKEWEARETYTFLDDNNHIVEIYGPDPKTGKVIRTMEVKFTRK</sequence>
<name>A0A4U8VQC2_CHRID</name>
<reference evidence="1 2" key="1">
    <citation type="submission" date="2018-11" db="EMBL/GenBank/DDBJ databases">
        <title>Proposal to divide the Flavobacteriaceae and reorganize its genera based on Amino Acid Identity values calculated from whole genome sequences.</title>
        <authorList>
            <person name="Nicholson A.C."/>
            <person name="Gulvik C.A."/>
            <person name="Whitney A.M."/>
            <person name="Humrighouse B.W."/>
            <person name="Bell M."/>
            <person name="Holmes B."/>
            <person name="Steigerwalt A.G."/>
            <person name="Villarma A."/>
            <person name="Sheth M."/>
            <person name="Batra D."/>
            <person name="Pryor J."/>
            <person name="Bernardet J.-F."/>
            <person name="Hugo C."/>
            <person name="Kampfer P."/>
            <person name="Newman J."/>
            <person name="McQuiston J.R."/>
        </authorList>
    </citation>
    <scope>NUCLEOTIDE SEQUENCE [LARGE SCALE GENOMIC DNA]</scope>
    <source>
        <strain evidence="1 2">H5559</strain>
    </source>
</reference>
<gene>
    <name evidence="1" type="ORF">EG352_14830</name>
</gene>
<organism evidence="1 2">
    <name type="scientific">Chryseobacterium indologenes</name>
    <name type="common">Flavobacterium indologenes</name>
    <dbReference type="NCBI Taxonomy" id="253"/>
    <lineage>
        <taxon>Bacteria</taxon>
        <taxon>Pseudomonadati</taxon>
        <taxon>Bacteroidota</taxon>
        <taxon>Flavobacteriia</taxon>
        <taxon>Flavobacteriales</taxon>
        <taxon>Weeksellaceae</taxon>
        <taxon>Chryseobacterium group</taxon>
        <taxon>Chryseobacterium</taxon>
    </lineage>
</organism>
<evidence type="ECO:0000313" key="1">
    <source>
        <dbReference type="EMBL" id="AZB18962.1"/>
    </source>
</evidence>